<feature type="chain" id="PRO_5007898072" evidence="8">
    <location>
        <begin position="21"/>
        <end position="338"/>
    </location>
</feature>
<dbReference type="EMBL" id="AMYB01000006">
    <property type="protein sequence ID" value="OAD01051.1"/>
    <property type="molecule type" value="Genomic_DNA"/>
</dbReference>
<organism evidence="10 11">
    <name type="scientific">Mucor lusitanicus CBS 277.49</name>
    <dbReference type="NCBI Taxonomy" id="747725"/>
    <lineage>
        <taxon>Eukaryota</taxon>
        <taxon>Fungi</taxon>
        <taxon>Fungi incertae sedis</taxon>
        <taxon>Mucoromycota</taxon>
        <taxon>Mucoromycotina</taxon>
        <taxon>Mucoromycetes</taxon>
        <taxon>Mucorales</taxon>
        <taxon>Mucorineae</taxon>
        <taxon>Mucoraceae</taxon>
        <taxon>Mucor</taxon>
    </lineage>
</organism>
<evidence type="ECO:0000256" key="3">
    <source>
        <dbReference type="ARBA" id="ARBA00023125"/>
    </source>
</evidence>
<feature type="coiled-coil region" evidence="6">
    <location>
        <begin position="245"/>
        <end position="279"/>
    </location>
</feature>
<feature type="region of interest" description="Disordered" evidence="7">
    <location>
        <begin position="170"/>
        <end position="225"/>
    </location>
</feature>
<feature type="region of interest" description="Disordered" evidence="7">
    <location>
        <begin position="307"/>
        <end position="338"/>
    </location>
</feature>
<feature type="compositionally biased region" description="Low complexity" evidence="7">
    <location>
        <begin position="324"/>
        <end position="338"/>
    </location>
</feature>
<dbReference type="PROSITE" id="PS50217">
    <property type="entry name" value="BZIP"/>
    <property type="match status" value="1"/>
</dbReference>
<sequence length="338" mass="38326">MSPSILLLFFFFIFFTFSFTAKNEQENITNKMTSPQQILSTVNQVKLEPYEEFFDPQYSINQDQSSHTDAIKYKWTGGVTSEMIGQGFNHNQPHPFDSMYENNDSNQIPFHYCENPSPQQQQQQQNNSIGMDQFSFSQHRNSLPMIHNTDMFSPASNTLTAAQMQTIPAPMVPPYNRRYTEGSIPASTTTSSNSSSSTRKTRKQRISSVSSSSKEDDDEESKRKHFLERNRQAALKCRQRKKQWLANLQHRVEYLSTDNEQLQSQATMLREEVINLKTLLLAHKDCAVAQRAGVTVGMIQNATGGAGVYDNGHSGGTGSASNSQQDQRMQQQQQQPQV</sequence>
<dbReference type="FunFam" id="1.20.5.170:FF:000053">
    <property type="entry name" value="BZIP transcription factor AtfA"/>
    <property type="match status" value="1"/>
</dbReference>
<feature type="compositionally biased region" description="Low complexity" evidence="7">
    <location>
        <begin position="187"/>
        <end position="198"/>
    </location>
</feature>
<dbReference type="SMART" id="SM00338">
    <property type="entry name" value="BRLZ"/>
    <property type="match status" value="1"/>
</dbReference>
<reference evidence="10 11" key="1">
    <citation type="submission" date="2015-06" db="EMBL/GenBank/DDBJ databases">
        <title>Expansion of signal transduction pathways in fungi by whole-genome duplication.</title>
        <authorList>
            <consortium name="DOE Joint Genome Institute"/>
            <person name="Corrochano L.M."/>
            <person name="Kuo A."/>
            <person name="Marcet-Houben M."/>
            <person name="Polaino S."/>
            <person name="Salamov A."/>
            <person name="Villalobos J.M."/>
            <person name="Alvarez M.I."/>
            <person name="Avalos J."/>
            <person name="Benito E.P."/>
            <person name="Benoit I."/>
            <person name="Burger G."/>
            <person name="Camino L.P."/>
            <person name="Canovas D."/>
            <person name="Cerda-Olmedo E."/>
            <person name="Cheng J.-F."/>
            <person name="Dominguez A."/>
            <person name="Elias M."/>
            <person name="Eslava A.P."/>
            <person name="Glaser F."/>
            <person name="Grimwood J."/>
            <person name="Gutierrez G."/>
            <person name="Heitman J."/>
            <person name="Henrissat B."/>
            <person name="Iturriaga E.A."/>
            <person name="Lang B.F."/>
            <person name="Lavin J.L."/>
            <person name="Lee S."/>
            <person name="Li W."/>
            <person name="Lindquist E."/>
            <person name="Lopez-Garcia S."/>
            <person name="Luque E.M."/>
            <person name="Marcos A.T."/>
            <person name="Martin J."/>
            <person name="Mccluskey K."/>
            <person name="Medina H.R."/>
            <person name="Miralles-Duran A."/>
            <person name="Miyazaki A."/>
            <person name="Munoz-Torres E."/>
            <person name="Oguiza J.A."/>
            <person name="Ohm R."/>
            <person name="Olmedo M."/>
            <person name="Orejas M."/>
            <person name="Ortiz-Castellanos L."/>
            <person name="Pisabarro A.G."/>
            <person name="Rodriguez-Romero J."/>
            <person name="Ruiz-Herrera J."/>
            <person name="Ruiz-Vazquez R."/>
            <person name="Sanz C."/>
            <person name="Schackwitz W."/>
            <person name="Schmutz J."/>
            <person name="Shahriari M."/>
            <person name="Shelest E."/>
            <person name="Silva-Franco F."/>
            <person name="Soanes D."/>
            <person name="Syed K."/>
            <person name="Tagua V.G."/>
            <person name="Talbot N.J."/>
            <person name="Thon M."/>
            <person name="De Vries R.P."/>
            <person name="Wiebenga A."/>
            <person name="Yadav J.S."/>
            <person name="Braun E.L."/>
            <person name="Baker S."/>
            <person name="Garre V."/>
            <person name="Horwitz B."/>
            <person name="Torres-Martinez S."/>
            <person name="Idnurm A."/>
            <person name="Herrera-Estrella A."/>
            <person name="Gabaldon T."/>
            <person name="Grigoriev I.V."/>
        </authorList>
    </citation>
    <scope>NUCLEOTIDE SEQUENCE [LARGE SCALE GENOMIC DNA]</scope>
    <source>
        <strain evidence="10 11">CBS 277.49</strain>
    </source>
</reference>
<keyword evidence="6" id="KW-0175">Coiled coil</keyword>
<dbReference type="SUPFAM" id="SSF57959">
    <property type="entry name" value="Leucine zipper domain"/>
    <property type="match status" value="1"/>
</dbReference>
<dbReference type="VEuPathDB" id="FungiDB:MUCCIDRAFT_164956"/>
<evidence type="ECO:0000256" key="5">
    <source>
        <dbReference type="ARBA" id="ARBA00023242"/>
    </source>
</evidence>
<evidence type="ECO:0000259" key="9">
    <source>
        <dbReference type="PROSITE" id="PS50217"/>
    </source>
</evidence>
<evidence type="ECO:0000256" key="6">
    <source>
        <dbReference type="SAM" id="Coils"/>
    </source>
</evidence>
<feature type="signal peptide" evidence="8">
    <location>
        <begin position="1"/>
        <end position="20"/>
    </location>
</feature>
<accession>A0A168JDI0</accession>
<name>A0A168JDI0_MUCCL</name>
<dbReference type="GO" id="GO:0003677">
    <property type="term" value="F:DNA binding"/>
    <property type="evidence" value="ECO:0007669"/>
    <property type="project" value="UniProtKB-KW"/>
</dbReference>
<evidence type="ECO:0000256" key="4">
    <source>
        <dbReference type="ARBA" id="ARBA00023163"/>
    </source>
</evidence>
<dbReference type="CDD" id="cd14687">
    <property type="entry name" value="bZIP_ATF2"/>
    <property type="match status" value="1"/>
</dbReference>
<dbReference type="Pfam" id="PF00170">
    <property type="entry name" value="bZIP_1"/>
    <property type="match status" value="1"/>
</dbReference>
<keyword evidence="11" id="KW-1185">Reference proteome</keyword>
<keyword evidence="4" id="KW-0804">Transcription</keyword>
<dbReference type="Gene3D" id="1.20.5.170">
    <property type="match status" value="1"/>
</dbReference>
<keyword evidence="8" id="KW-0732">Signal</keyword>
<comment type="caution">
    <text evidence="10">The sequence shown here is derived from an EMBL/GenBank/DDBJ whole genome shotgun (WGS) entry which is preliminary data.</text>
</comment>
<feature type="domain" description="BZIP" evidence="9">
    <location>
        <begin position="220"/>
        <end position="283"/>
    </location>
</feature>
<dbReference type="InterPro" id="IPR046347">
    <property type="entry name" value="bZIP_sf"/>
</dbReference>
<evidence type="ECO:0000256" key="7">
    <source>
        <dbReference type="SAM" id="MobiDB-lite"/>
    </source>
</evidence>
<dbReference type="OrthoDB" id="295274at2759"/>
<proteinExistence type="predicted"/>
<dbReference type="GO" id="GO:0003700">
    <property type="term" value="F:DNA-binding transcription factor activity"/>
    <property type="evidence" value="ECO:0007669"/>
    <property type="project" value="InterPro"/>
</dbReference>
<dbReference type="GO" id="GO:0005634">
    <property type="term" value="C:nucleus"/>
    <property type="evidence" value="ECO:0007669"/>
    <property type="project" value="UniProtKB-SubCell"/>
</dbReference>
<protein>
    <submittedName>
        <fullName evidence="10">Basic-leucine zipper transcription factor</fullName>
    </submittedName>
</protein>
<keyword evidence="5" id="KW-0539">Nucleus</keyword>
<gene>
    <name evidence="10" type="ORF">MUCCIDRAFT_164956</name>
</gene>
<evidence type="ECO:0000256" key="8">
    <source>
        <dbReference type="SAM" id="SignalP"/>
    </source>
</evidence>
<evidence type="ECO:0000256" key="1">
    <source>
        <dbReference type="ARBA" id="ARBA00004123"/>
    </source>
</evidence>
<keyword evidence="2" id="KW-0805">Transcription regulation</keyword>
<dbReference type="PANTHER" id="PTHR19304">
    <property type="entry name" value="CYCLIC-AMP RESPONSE ELEMENT BINDING PROTEIN"/>
    <property type="match status" value="1"/>
</dbReference>
<evidence type="ECO:0000256" key="2">
    <source>
        <dbReference type="ARBA" id="ARBA00023015"/>
    </source>
</evidence>
<evidence type="ECO:0000313" key="10">
    <source>
        <dbReference type="EMBL" id="OAD01051.1"/>
    </source>
</evidence>
<dbReference type="InterPro" id="IPR051027">
    <property type="entry name" value="bZIP_transcription_factors"/>
</dbReference>
<dbReference type="AlphaFoldDB" id="A0A168JDI0"/>
<keyword evidence="3" id="KW-0238">DNA-binding</keyword>
<dbReference type="Proteomes" id="UP000077051">
    <property type="component" value="Unassembled WGS sequence"/>
</dbReference>
<evidence type="ECO:0000313" key="11">
    <source>
        <dbReference type="Proteomes" id="UP000077051"/>
    </source>
</evidence>
<dbReference type="STRING" id="747725.A0A168JDI0"/>
<comment type="subcellular location">
    <subcellularLocation>
        <location evidence="1">Nucleus</location>
    </subcellularLocation>
</comment>
<dbReference type="InterPro" id="IPR004827">
    <property type="entry name" value="bZIP"/>
</dbReference>